<dbReference type="AlphaFoldDB" id="A0A1H8GBJ6"/>
<name>A0A1H8GBJ6_9BACL</name>
<dbReference type="OrthoDB" id="57539at2"/>
<organism evidence="2 3">
    <name type="scientific">Lihuaxuella thermophila</name>
    <dbReference type="NCBI Taxonomy" id="1173111"/>
    <lineage>
        <taxon>Bacteria</taxon>
        <taxon>Bacillati</taxon>
        <taxon>Bacillota</taxon>
        <taxon>Bacilli</taxon>
        <taxon>Bacillales</taxon>
        <taxon>Thermoactinomycetaceae</taxon>
        <taxon>Lihuaxuella</taxon>
    </lineage>
</organism>
<gene>
    <name evidence="2" type="ORF">SAMN05444955_110161</name>
</gene>
<accession>A0A1H8GBJ6</accession>
<dbReference type="STRING" id="1173111.SAMN05444955_110161"/>
<dbReference type="Proteomes" id="UP000199695">
    <property type="component" value="Unassembled WGS sequence"/>
</dbReference>
<dbReference type="EMBL" id="FOCQ01000010">
    <property type="protein sequence ID" value="SEN40688.1"/>
    <property type="molecule type" value="Genomic_DNA"/>
</dbReference>
<keyword evidence="3" id="KW-1185">Reference proteome</keyword>
<protein>
    <recommendedName>
        <fullName evidence="1">Peptidase MA-like domain-containing protein</fullName>
    </recommendedName>
</protein>
<sequence>MLRRGLIHLCILLLISGISQQIWLAEAYAEMAARPDSDEKMVRELVKQKEQAVNQRKWRSYLRLLDPAKKMYIQEQKRWFQDAVQYIDAGSFRLKVLSVVPLNKDQMCVWVHQSYTKNGKMYAVKFPLLFLRTRQGWKDADLAFKQLPSDFITVYYSDSSLEDQAHIALDTLNKAVYVFKQRFDWSPARIEVKLYHDPELFRQSVKPSLPSWAGGWHEAGESIKLIGGLPNSAVFASGLVHELTHQMVSELTNDNAAYWLQEGAAMYYELHLLPGLHDGYSLEWDTEQMMSVSELEHTNLERLSPREAARYYQTCYRLFSYLIETYGDQQIQKVFSVLRKSPPVDVDSSQKLRLLNEKTGEAVREVLGISMEELDRNWRRTK</sequence>
<evidence type="ECO:0000259" key="1">
    <source>
        <dbReference type="Pfam" id="PF13485"/>
    </source>
</evidence>
<dbReference type="Pfam" id="PF13485">
    <property type="entry name" value="Peptidase_MA_2"/>
    <property type="match status" value="1"/>
</dbReference>
<evidence type="ECO:0000313" key="3">
    <source>
        <dbReference type="Proteomes" id="UP000199695"/>
    </source>
</evidence>
<feature type="domain" description="Peptidase MA-like" evidence="1">
    <location>
        <begin position="191"/>
        <end position="343"/>
    </location>
</feature>
<dbReference type="RefSeq" id="WP_089969773.1">
    <property type="nucleotide sequence ID" value="NZ_FOCQ01000010.1"/>
</dbReference>
<proteinExistence type="predicted"/>
<reference evidence="2 3" key="1">
    <citation type="submission" date="2016-10" db="EMBL/GenBank/DDBJ databases">
        <authorList>
            <person name="de Groot N.N."/>
        </authorList>
    </citation>
    <scope>NUCLEOTIDE SEQUENCE [LARGE SCALE GENOMIC DNA]</scope>
    <source>
        <strain evidence="2 3">DSM 46701</strain>
    </source>
</reference>
<evidence type="ECO:0000313" key="2">
    <source>
        <dbReference type="EMBL" id="SEN40688.1"/>
    </source>
</evidence>
<dbReference type="InterPro" id="IPR039568">
    <property type="entry name" value="Peptidase_MA-like_dom"/>
</dbReference>